<feature type="non-terminal residue" evidence="2">
    <location>
        <position position="398"/>
    </location>
</feature>
<evidence type="ECO:0000256" key="1">
    <source>
        <dbReference type="SAM" id="MobiDB-lite"/>
    </source>
</evidence>
<dbReference type="EMBL" id="GDID01007286">
    <property type="protein sequence ID" value="JAP89320.1"/>
    <property type="molecule type" value="Transcribed_RNA"/>
</dbReference>
<proteinExistence type="predicted"/>
<sequence length="398" mass="48182">IEVVKFCIHYVQTIGFDIQMEKLMTPNLFFKPNLSKPMLRLVLEFCKHAVFQAQQCYPAMLSFVMLYLNENMNSHKYHQEVNHLDVINQCCQVLTYISLLPQELDLPPDLINFSTFAVSNLLFVQNEFVLRYRTKIDPQKVNSDHQLFLLIQQNEYDEKQQFRVAEAIIRLFKQTEKLKDDVAWQQNVYNAALLFVQRQGFTTPQLTNFLIDYFFKYMNMQQIYFEQQLQKNDNQFKLLHLEQIDQFDVMYYLLEEKHVYIEQTFIRELIYCCKFNGHFNLLALVVQCFQQAENKDQLKDFFQTENLKEVLFDIQEKFDKNGMFRSMIEEVFFWGYSNEEMLMQAGKIENYRAFFEEYDKKQEQIREQKQMLKEKKQIEEEKKEQEKCQNKESTQQKS</sequence>
<feature type="compositionally biased region" description="Basic and acidic residues" evidence="1">
    <location>
        <begin position="370"/>
        <end position="390"/>
    </location>
</feature>
<gene>
    <name evidence="2" type="ORF">TPC1_31185</name>
</gene>
<name>A0A146JXC0_9EUKA</name>
<protein>
    <submittedName>
        <fullName evidence="2">Uncharacterized protein</fullName>
    </submittedName>
</protein>
<dbReference type="AlphaFoldDB" id="A0A146JXC0"/>
<organism evidence="2">
    <name type="scientific">Trepomonas sp. PC1</name>
    <dbReference type="NCBI Taxonomy" id="1076344"/>
    <lineage>
        <taxon>Eukaryota</taxon>
        <taxon>Metamonada</taxon>
        <taxon>Diplomonadida</taxon>
        <taxon>Hexamitidae</taxon>
        <taxon>Hexamitinae</taxon>
        <taxon>Trepomonas</taxon>
    </lineage>
</organism>
<feature type="non-terminal residue" evidence="2">
    <location>
        <position position="1"/>
    </location>
</feature>
<accession>A0A146JXC0</accession>
<feature type="region of interest" description="Disordered" evidence="1">
    <location>
        <begin position="370"/>
        <end position="398"/>
    </location>
</feature>
<evidence type="ECO:0000313" key="2">
    <source>
        <dbReference type="EMBL" id="JAP89320.1"/>
    </source>
</evidence>
<reference evidence="2" key="1">
    <citation type="submission" date="2015-07" db="EMBL/GenBank/DDBJ databases">
        <title>Adaptation to a free-living lifestyle via gene acquisitions in the diplomonad Trepomonas sp. PC1.</title>
        <authorList>
            <person name="Xu F."/>
            <person name="Jerlstrom-Hultqvist J."/>
            <person name="Kolisko M."/>
            <person name="Simpson A.G.B."/>
            <person name="Roger A.J."/>
            <person name="Svard S.G."/>
            <person name="Andersson J.O."/>
        </authorList>
    </citation>
    <scope>NUCLEOTIDE SEQUENCE</scope>
    <source>
        <strain evidence="2">PC1</strain>
    </source>
</reference>